<dbReference type="GO" id="GO:0003700">
    <property type="term" value="F:DNA-binding transcription factor activity"/>
    <property type="evidence" value="ECO:0007669"/>
    <property type="project" value="InterPro"/>
</dbReference>
<dbReference type="PROSITE" id="PS01124">
    <property type="entry name" value="HTH_ARAC_FAMILY_2"/>
    <property type="match status" value="1"/>
</dbReference>
<dbReference type="PANTHER" id="PTHR47894:SF1">
    <property type="entry name" value="HTH-TYPE TRANSCRIPTIONAL REGULATOR VQSM"/>
    <property type="match status" value="1"/>
</dbReference>
<evidence type="ECO:0000256" key="3">
    <source>
        <dbReference type="ARBA" id="ARBA00023163"/>
    </source>
</evidence>
<dbReference type="Pfam" id="PF12625">
    <property type="entry name" value="Arabinose_bd"/>
    <property type="match status" value="1"/>
</dbReference>
<dbReference type="AlphaFoldDB" id="A0A7X0NL14"/>
<keyword evidence="2 5" id="KW-0238">DNA-binding</keyword>
<accession>A0A7X0NL14</accession>
<dbReference type="Proteomes" id="UP000565579">
    <property type="component" value="Unassembled WGS sequence"/>
</dbReference>
<keyword evidence="3" id="KW-0804">Transcription</keyword>
<dbReference type="PRINTS" id="PR00032">
    <property type="entry name" value="HTHARAC"/>
</dbReference>
<dbReference type="EMBL" id="JACHMI010000001">
    <property type="protein sequence ID" value="MBB6545424.1"/>
    <property type="molecule type" value="Genomic_DNA"/>
</dbReference>
<dbReference type="InterPro" id="IPR009057">
    <property type="entry name" value="Homeodomain-like_sf"/>
</dbReference>
<evidence type="ECO:0000256" key="1">
    <source>
        <dbReference type="ARBA" id="ARBA00023015"/>
    </source>
</evidence>
<organism evidence="5 6">
    <name type="scientific">Nonomuraea rubra</name>
    <dbReference type="NCBI Taxonomy" id="46180"/>
    <lineage>
        <taxon>Bacteria</taxon>
        <taxon>Bacillati</taxon>
        <taxon>Actinomycetota</taxon>
        <taxon>Actinomycetes</taxon>
        <taxon>Streptosporangiales</taxon>
        <taxon>Streptosporangiaceae</taxon>
        <taxon>Nonomuraea</taxon>
    </lineage>
</organism>
<feature type="domain" description="HTH araC/xylS-type" evidence="4">
    <location>
        <begin position="230"/>
        <end position="328"/>
    </location>
</feature>
<proteinExistence type="predicted"/>
<dbReference type="SMART" id="SM00342">
    <property type="entry name" value="HTH_ARAC"/>
    <property type="match status" value="1"/>
</dbReference>
<dbReference type="InterPro" id="IPR018060">
    <property type="entry name" value="HTH_AraC"/>
</dbReference>
<evidence type="ECO:0000256" key="2">
    <source>
        <dbReference type="ARBA" id="ARBA00023125"/>
    </source>
</evidence>
<evidence type="ECO:0000313" key="5">
    <source>
        <dbReference type="EMBL" id="MBB6545424.1"/>
    </source>
</evidence>
<sequence>MNSSTQPGDVVRRLVRVGERQGLDVASLLRRTGIPAEATRCEDVTLTQVAELTQELWILTGDELFGLGPPVPLGTFRLVMRSVIHVPDLEAALRRLAEAGQALPGMPRLRVSADGERAGIELDVGELDDPDHLAAELLAALVHRVASWLTGRRVGLRELRLPWPAPPYAADYETVFGRHPVFGADRLALSFDRDLLTAPVIRDEEDLADFLGDQPHVWLATRDYGSSTADRVRGILEHGLRGHWPAPGELSARLNVSTQHLRRLLRAEHTSIGQIKEDLLRDAAIASLRRGDESVEELARRLGFSEASAFRRAFRRWTGHPPSAYRAPDESFT</sequence>
<dbReference type="SUPFAM" id="SSF46689">
    <property type="entry name" value="Homeodomain-like"/>
    <property type="match status" value="1"/>
</dbReference>
<gene>
    <name evidence="5" type="ORF">HD593_000219</name>
</gene>
<evidence type="ECO:0000313" key="6">
    <source>
        <dbReference type="Proteomes" id="UP000565579"/>
    </source>
</evidence>
<comment type="caution">
    <text evidence="5">The sequence shown here is derived from an EMBL/GenBank/DDBJ whole genome shotgun (WGS) entry which is preliminary data.</text>
</comment>
<dbReference type="Pfam" id="PF12833">
    <property type="entry name" value="HTH_18"/>
    <property type="match status" value="1"/>
</dbReference>
<dbReference type="GO" id="GO:0005829">
    <property type="term" value="C:cytosol"/>
    <property type="evidence" value="ECO:0007669"/>
    <property type="project" value="TreeGrafter"/>
</dbReference>
<dbReference type="Gene3D" id="1.10.10.60">
    <property type="entry name" value="Homeodomain-like"/>
    <property type="match status" value="1"/>
</dbReference>
<dbReference type="InterPro" id="IPR032687">
    <property type="entry name" value="AraC-type_N"/>
</dbReference>
<name>A0A7X0NL14_9ACTN</name>
<dbReference type="InterPro" id="IPR020449">
    <property type="entry name" value="Tscrpt_reg_AraC-type_HTH"/>
</dbReference>
<dbReference type="GO" id="GO:0000976">
    <property type="term" value="F:transcription cis-regulatory region binding"/>
    <property type="evidence" value="ECO:0007669"/>
    <property type="project" value="TreeGrafter"/>
</dbReference>
<dbReference type="PANTHER" id="PTHR47894">
    <property type="entry name" value="HTH-TYPE TRANSCRIPTIONAL REGULATOR GADX"/>
    <property type="match status" value="1"/>
</dbReference>
<keyword evidence="1" id="KW-0805">Transcription regulation</keyword>
<keyword evidence="6" id="KW-1185">Reference proteome</keyword>
<protein>
    <submittedName>
        <fullName evidence="5">AraC-like DNA-binding protein</fullName>
    </submittedName>
</protein>
<reference evidence="5 6" key="1">
    <citation type="submission" date="2020-08" db="EMBL/GenBank/DDBJ databases">
        <title>Sequencing the genomes of 1000 actinobacteria strains.</title>
        <authorList>
            <person name="Klenk H.-P."/>
        </authorList>
    </citation>
    <scope>NUCLEOTIDE SEQUENCE [LARGE SCALE GENOMIC DNA]</scope>
    <source>
        <strain evidence="5 6">DSM 43768</strain>
    </source>
</reference>
<evidence type="ECO:0000259" key="4">
    <source>
        <dbReference type="PROSITE" id="PS01124"/>
    </source>
</evidence>
<dbReference type="RefSeq" id="WP_185100272.1">
    <property type="nucleotide sequence ID" value="NZ_JACHMI010000001.1"/>
</dbReference>